<sequence length="390" mass="42854">MQDMVHSFAEKVMRPIGIALDKMTPDEVIAPGSPYWTYLEELKKLEITPKTFMDLSPEERGRLFPIVMEEMGWGDGGLSIIYGACSLPPLMALVFNRTFLIERFPDTLRGCWAITEPDHGSDSLDISRQAFHAQGNYGRPNCVATIRGDKVVVNGQKAAWVSNAPTAEVCVLFCSADTGDGADTQHGVCILVPMDAPGVTRGKPLDKIGQRALPQGEVYFDNVELTTDYLVAGPEDYQRAVYLIHAEANSQMACVWTGAARAAYELAFEYAHQRKQGGVPIIRHQAVAARLFHMYRKVEASRALAQRVALHNHTAEIPSLQSAMAAKITATQTAFEVASEALQVFGGNGLTKEYQIEKILRDARASMIEDGCNDILALKAGFNMIDPDLF</sequence>
<keyword evidence="9" id="KW-1185">Reference proteome</keyword>
<keyword evidence="5" id="KW-0560">Oxidoreductase</keyword>
<keyword evidence="3 5" id="KW-0285">Flavoprotein</keyword>
<comment type="caution">
    <text evidence="8">The sequence shown here is derived from an EMBL/GenBank/DDBJ whole genome shotgun (WGS) entry which is preliminary data.</text>
</comment>
<evidence type="ECO:0000256" key="1">
    <source>
        <dbReference type="ARBA" id="ARBA00001974"/>
    </source>
</evidence>
<gene>
    <name evidence="8" type="ORF">WG929_10315</name>
</gene>
<dbReference type="InterPro" id="IPR046373">
    <property type="entry name" value="Acyl-CoA_Oxase/DH_mid-dom_sf"/>
</dbReference>
<dbReference type="Proteomes" id="UP001620597">
    <property type="component" value="Unassembled WGS sequence"/>
</dbReference>
<reference evidence="8 9" key="1">
    <citation type="submission" date="2024-03" db="EMBL/GenBank/DDBJ databases">
        <title>High-quality draft genome sequence of Oceanobacter sp. wDCs-4.</title>
        <authorList>
            <person name="Dong C."/>
        </authorList>
    </citation>
    <scope>NUCLEOTIDE SEQUENCE [LARGE SCALE GENOMIC DNA]</scope>
    <source>
        <strain evidence="9">wDCs-4</strain>
    </source>
</reference>
<protein>
    <submittedName>
        <fullName evidence="8">Acyl-CoA dehydrogenase</fullName>
    </submittedName>
</protein>
<dbReference type="InterPro" id="IPR009075">
    <property type="entry name" value="AcylCo_DH/oxidase_C"/>
</dbReference>
<evidence type="ECO:0000313" key="9">
    <source>
        <dbReference type="Proteomes" id="UP001620597"/>
    </source>
</evidence>
<dbReference type="InterPro" id="IPR006091">
    <property type="entry name" value="Acyl-CoA_Oxase/DH_mid-dom"/>
</dbReference>
<evidence type="ECO:0000259" key="6">
    <source>
        <dbReference type="Pfam" id="PF00441"/>
    </source>
</evidence>
<feature type="domain" description="Acyl-CoA oxidase/dehydrogenase middle" evidence="7">
    <location>
        <begin position="111"/>
        <end position="223"/>
    </location>
</feature>
<evidence type="ECO:0000256" key="5">
    <source>
        <dbReference type="RuleBase" id="RU362125"/>
    </source>
</evidence>
<keyword evidence="4 5" id="KW-0274">FAD</keyword>
<comment type="similarity">
    <text evidence="2 5">Belongs to the acyl-CoA dehydrogenase family.</text>
</comment>
<dbReference type="PANTHER" id="PTHR43884:SF12">
    <property type="entry name" value="ISOVALERYL-COA DEHYDROGENASE, MITOCHONDRIAL-RELATED"/>
    <property type="match status" value="1"/>
</dbReference>
<dbReference type="SUPFAM" id="SSF56645">
    <property type="entry name" value="Acyl-CoA dehydrogenase NM domain-like"/>
    <property type="match status" value="1"/>
</dbReference>
<dbReference type="SUPFAM" id="SSF47203">
    <property type="entry name" value="Acyl-CoA dehydrogenase C-terminal domain-like"/>
    <property type="match status" value="1"/>
</dbReference>
<evidence type="ECO:0000256" key="3">
    <source>
        <dbReference type="ARBA" id="ARBA00022630"/>
    </source>
</evidence>
<dbReference type="InterPro" id="IPR006089">
    <property type="entry name" value="Acyl-CoA_DH_CS"/>
</dbReference>
<proteinExistence type="inferred from homology"/>
<feature type="domain" description="Acyl-CoA dehydrogenase/oxidase C-terminal" evidence="6">
    <location>
        <begin position="252"/>
        <end position="377"/>
    </location>
</feature>
<dbReference type="Pfam" id="PF02770">
    <property type="entry name" value="Acyl-CoA_dh_M"/>
    <property type="match status" value="1"/>
</dbReference>
<dbReference type="RefSeq" id="WP_416205959.1">
    <property type="nucleotide sequence ID" value="NZ_JBBKTX010000011.1"/>
</dbReference>
<dbReference type="InterPro" id="IPR009100">
    <property type="entry name" value="AcylCoA_DH/oxidase_NM_dom_sf"/>
</dbReference>
<dbReference type="CDD" id="cd00567">
    <property type="entry name" value="ACAD"/>
    <property type="match status" value="1"/>
</dbReference>
<dbReference type="Pfam" id="PF00441">
    <property type="entry name" value="Acyl-CoA_dh_1"/>
    <property type="match status" value="1"/>
</dbReference>
<dbReference type="Gene3D" id="2.40.110.10">
    <property type="entry name" value="Butyryl-CoA Dehydrogenase, subunit A, domain 2"/>
    <property type="match status" value="1"/>
</dbReference>
<evidence type="ECO:0000259" key="7">
    <source>
        <dbReference type="Pfam" id="PF02770"/>
    </source>
</evidence>
<dbReference type="PANTHER" id="PTHR43884">
    <property type="entry name" value="ACYL-COA DEHYDROGENASE"/>
    <property type="match status" value="1"/>
</dbReference>
<dbReference type="EMBL" id="JBBKTX010000011">
    <property type="protein sequence ID" value="MFK4752801.1"/>
    <property type="molecule type" value="Genomic_DNA"/>
</dbReference>
<organism evidence="8 9">
    <name type="scientific">Oceanobacter antarcticus</name>
    <dbReference type="NCBI Taxonomy" id="3133425"/>
    <lineage>
        <taxon>Bacteria</taxon>
        <taxon>Pseudomonadati</taxon>
        <taxon>Pseudomonadota</taxon>
        <taxon>Gammaproteobacteria</taxon>
        <taxon>Oceanospirillales</taxon>
        <taxon>Oceanospirillaceae</taxon>
        <taxon>Oceanobacter</taxon>
    </lineage>
</organism>
<evidence type="ECO:0000256" key="4">
    <source>
        <dbReference type="ARBA" id="ARBA00022827"/>
    </source>
</evidence>
<evidence type="ECO:0000313" key="8">
    <source>
        <dbReference type="EMBL" id="MFK4752801.1"/>
    </source>
</evidence>
<name>A0ABW8NIK6_9GAMM</name>
<comment type="cofactor">
    <cofactor evidence="1 5">
        <name>FAD</name>
        <dbReference type="ChEBI" id="CHEBI:57692"/>
    </cofactor>
</comment>
<dbReference type="InterPro" id="IPR036250">
    <property type="entry name" value="AcylCo_DH-like_C"/>
</dbReference>
<accession>A0ABW8NIK6</accession>
<dbReference type="Gene3D" id="1.20.140.10">
    <property type="entry name" value="Butyryl-CoA Dehydrogenase, subunit A, domain 3"/>
    <property type="match status" value="1"/>
</dbReference>
<dbReference type="PROSITE" id="PS00073">
    <property type="entry name" value="ACYL_COA_DH_2"/>
    <property type="match status" value="1"/>
</dbReference>
<evidence type="ECO:0000256" key="2">
    <source>
        <dbReference type="ARBA" id="ARBA00009347"/>
    </source>
</evidence>